<protein>
    <submittedName>
        <fullName evidence="6">TetR/AcrR family transcriptional regulator</fullName>
    </submittedName>
</protein>
<evidence type="ECO:0000256" key="2">
    <source>
        <dbReference type="ARBA" id="ARBA00023125"/>
    </source>
</evidence>
<accession>A0A931H4T8</accession>
<dbReference type="Pfam" id="PF00440">
    <property type="entry name" value="TetR_N"/>
    <property type="match status" value="1"/>
</dbReference>
<dbReference type="InterPro" id="IPR001647">
    <property type="entry name" value="HTH_TetR"/>
</dbReference>
<dbReference type="PROSITE" id="PS50977">
    <property type="entry name" value="HTH_TETR_2"/>
    <property type="match status" value="1"/>
</dbReference>
<reference evidence="6" key="1">
    <citation type="submission" date="2020-11" db="EMBL/GenBank/DDBJ databases">
        <title>Bacterial whole genome sequence for Caenimonas sp. DR4.4.</title>
        <authorList>
            <person name="Le V."/>
            <person name="Ko S.-R."/>
            <person name="Ahn C.-Y."/>
            <person name="Oh H.-M."/>
        </authorList>
    </citation>
    <scope>NUCLEOTIDE SEQUENCE</scope>
    <source>
        <strain evidence="6">DR4.4</strain>
    </source>
</reference>
<feature type="DNA-binding region" description="H-T-H motif" evidence="4">
    <location>
        <begin position="32"/>
        <end position="51"/>
    </location>
</feature>
<dbReference type="SUPFAM" id="SSF48498">
    <property type="entry name" value="Tetracyclin repressor-like, C-terminal domain"/>
    <property type="match status" value="1"/>
</dbReference>
<dbReference type="AlphaFoldDB" id="A0A931H4T8"/>
<name>A0A931H4T8_9BURK</name>
<dbReference type="SUPFAM" id="SSF46689">
    <property type="entry name" value="Homeodomain-like"/>
    <property type="match status" value="1"/>
</dbReference>
<dbReference type="Gene3D" id="1.10.357.10">
    <property type="entry name" value="Tetracycline Repressor, domain 2"/>
    <property type="match status" value="1"/>
</dbReference>
<dbReference type="InterPro" id="IPR011075">
    <property type="entry name" value="TetR_C"/>
</dbReference>
<dbReference type="Proteomes" id="UP000651050">
    <property type="component" value="Unassembled WGS sequence"/>
</dbReference>
<dbReference type="InterPro" id="IPR036271">
    <property type="entry name" value="Tet_transcr_reg_TetR-rel_C_sf"/>
</dbReference>
<keyword evidence="2 4" id="KW-0238">DNA-binding</keyword>
<evidence type="ECO:0000313" key="6">
    <source>
        <dbReference type="EMBL" id="MBG9388478.1"/>
    </source>
</evidence>
<dbReference type="Gene3D" id="1.10.10.60">
    <property type="entry name" value="Homeodomain-like"/>
    <property type="match status" value="1"/>
</dbReference>
<gene>
    <name evidence="6" type="ORF">I5803_10630</name>
</gene>
<proteinExistence type="predicted"/>
<organism evidence="6 7">
    <name type="scientific">Caenimonas aquaedulcis</name>
    <dbReference type="NCBI Taxonomy" id="2793270"/>
    <lineage>
        <taxon>Bacteria</taxon>
        <taxon>Pseudomonadati</taxon>
        <taxon>Pseudomonadota</taxon>
        <taxon>Betaproteobacteria</taxon>
        <taxon>Burkholderiales</taxon>
        <taxon>Comamonadaceae</taxon>
        <taxon>Caenimonas</taxon>
    </lineage>
</organism>
<dbReference type="Pfam" id="PF16925">
    <property type="entry name" value="TetR_C_13"/>
    <property type="match status" value="1"/>
</dbReference>
<sequence length="196" mass="20393">MDTPATKKELTHRRIVETAARAIRRGGFHGVGVADIMKEAGLTHGGFYAHFASRDALLAEALAQAGRESGERIAKGAAARQSGGASAFRAMVDGYLSESHAGETERGCPVAALLGEMPRQAPEVRAAASERVHGLIATVRKALPAGTPASHAPLIASQLVGALQMARALGDGAEGKALLSQTRRHLLAQYDAPSRS</sequence>
<evidence type="ECO:0000256" key="3">
    <source>
        <dbReference type="ARBA" id="ARBA00023163"/>
    </source>
</evidence>
<comment type="caution">
    <text evidence="6">The sequence shown here is derived from an EMBL/GenBank/DDBJ whole genome shotgun (WGS) entry which is preliminary data.</text>
</comment>
<dbReference type="RefSeq" id="WP_196986338.1">
    <property type="nucleotide sequence ID" value="NZ_JADWYS010000001.1"/>
</dbReference>
<evidence type="ECO:0000259" key="5">
    <source>
        <dbReference type="PROSITE" id="PS50977"/>
    </source>
</evidence>
<evidence type="ECO:0000313" key="7">
    <source>
        <dbReference type="Proteomes" id="UP000651050"/>
    </source>
</evidence>
<evidence type="ECO:0000256" key="4">
    <source>
        <dbReference type="PROSITE-ProRule" id="PRU00335"/>
    </source>
</evidence>
<feature type="domain" description="HTH tetR-type" evidence="5">
    <location>
        <begin position="9"/>
        <end position="69"/>
    </location>
</feature>
<dbReference type="PANTHER" id="PTHR47506:SF7">
    <property type="entry name" value="TRANSCRIPTIONAL REGULATORY PROTEIN"/>
    <property type="match status" value="1"/>
</dbReference>
<dbReference type="PRINTS" id="PR00455">
    <property type="entry name" value="HTHTETR"/>
</dbReference>
<dbReference type="InterPro" id="IPR009057">
    <property type="entry name" value="Homeodomain-like_sf"/>
</dbReference>
<dbReference type="GO" id="GO:0003677">
    <property type="term" value="F:DNA binding"/>
    <property type="evidence" value="ECO:0007669"/>
    <property type="project" value="UniProtKB-UniRule"/>
</dbReference>
<dbReference type="PANTHER" id="PTHR47506">
    <property type="entry name" value="TRANSCRIPTIONAL REGULATORY PROTEIN"/>
    <property type="match status" value="1"/>
</dbReference>
<keyword evidence="7" id="KW-1185">Reference proteome</keyword>
<dbReference type="EMBL" id="JADWYS010000001">
    <property type="protein sequence ID" value="MBG9388478.1"/>
    <property type="molecule type" value="Genomic_DNA"/>
</dbReference>
<evidence type="ECO:0000256" key="1">
    <source>
        <dbReference type="ARBA" id="ARBA00023015"/>
    </source>
</evidence>
<keyword evidence="1" id="KW-0805">Transcription regulation</keyword>
<keyword evidence="3" id="KW-0804">Transcription</keyword>